<dbReference type="Proteomes" id="UP000823561">
    <property type="component" value="Chromosome 15"/>
</dbReference>
<dbReference type="AlphaFoldDB" id="A0AAV6G7U6"/>
<evidence type="ECO:0000313" key="1">
    <source>
        <dbReference type="EMBL" id="KAG5269482.1"/>
    </source>
</evidence>
<proteinExistence type="predicted"/>
<evidence type="ECO:0000313" key="2">
    <source>
        <dbReference type="Proteomes" id="UP000823561"/>
    </source>
</evidence>
<name>A0AAV6G7U6_9TELE</name>
<comment type="caution">
    <text evidence="1">The sequence shown here is derived from an EMBL/GenBank/DDBJ whole genome shotgun (WGS) entry which is preliminary data.</text>
</comment>
<sequence length="66" mass="7667">MPDVKPLLSLVRLPLLLKICVRPVDQVRFQSKSKWIYAEEQKLKRRKTAASTAVDLYLAHSPEEYV</sequence>
<protein>
    <submittedName>
        <fullName evidence="1">Uncharacterized protein</fullName>
    </submittedName>
</protein>
<accession>A0AAV6G7U6</accession>
<keyword evidence="2" id="KW-1185">Reference proteome</keyword>
<reference evidence="1" key="1">
    <citation type="submission" date="2020-10" db="EMBL/GenBank/DDBJ databases">
        <title>Chromosome-scale genome assembly of the Allis shad, Alosa alosa.</title>
        <authorList>
            <person name="Margot Z."/>
            <person name="Christophe K."/>
            <person name="Cabau C."/>
            <person name="Louis A."/>
            <person name="Berthelot C."/>
            <person name="Parey E."/>
            <person name="Roest Crollius H."/>
            <person name="Montfort J."/>
            <person name="Robinson-Rechavi M."/>
            <person name="Bucao C."/>
            <person name="Bouchez O."/>
            <person name="Gislard M."/>
            <person name="Lluch J."/>
            <person name="Milhes M."/>
            <person name="Lampietro C."/>
            <person name="Lopez Roques C."/>
            <person name="Donnadieu C."/>
            <person name="Braasch I."/>
            <person name="Desvignes T."/>
            <person name="Postlethwait J."/>
            <person name="Bobe J."/>
            <person name="Guiguen Y."/>
        </authorList>
    </citation>
    <scope>NUCLEOTIDE SEQUENCE</scope>
    <source>
        <strain evidence="1">M-15738</strain>
        <tissue evidence="1">Blood</tissue>
    </source>
</reference>
<gene>
    <name evidence="1" type="ORF">AALO_G00202500</name>
</gene>
<dbReference type="EMBL" id="JADWDJ010000015">
    <property type="protein sequence ID" value="KAG5269482.1"/>
    <property type="molecule type" value="Genomic_DNA"/>
</dbReference>
<organism evidence="1 2">
    <name type="scientific">Alosa alosa</name>
    <name type="common">allis shad</name>
    <dbReference type="NCBI Taxonomy" id="278164"/>
    <lineage>
        <taxon>Eukaryota</taxon>
        <taxon>Metazoa</taxon>
        <taxon>Chordata</taxon>
        <taxon>Craniata</taxon>
        <taxon>Vertebrata</taxon>
        <taxon>Euteleostomi</taxon>
        <taxon>Actinopterygii</taxon>
        <taxon>Neopterygii</taxon>
        <taxon>Teleostei</taxon>
        <taxon>Clupei</taxon>
        <taxon>Clupeiformes</taxon>
        <taxon>Clupeoidei</taxon>
        <taxon>Clupeidae</taxon>
        <taxon>Alosa</taxon>
    </lineage>
</organism>